<accession>A0AA35ZCG0</accession>
<dbReference type="InterPro" id="IPR011989">
    <property type="entry name" value="ARM-like"/>
</dbReference>
<evidence type="ECO:0000256" key="1">
    <source>
        <dbReference type="ARBA" id="ARBA00004123"/>
    </source>
</evidence>
<evidence type="ECO:0000256" key="2">
    <source>
        <dbReference type="ARBA" id="ARBA00009466"/>
    </source>
</evidence>
<evidence type="ECO:0000313" key="8">
    <source>
        <dbReference type="Proteomes" id="UP001177003"/>
    </source>
</evidence>
<comment type="similarity">
    <text evidence="2">Belongs to the exportin family.</text>
</comment>
<evidence type="ECO:0000256" key="5">
    <source>
        <dbReference type="ARBA" id="ARBA00023242"/>
    </source>
</evidence>
<dbReference type="PANTHER" id="PTHR11223">
    <property type="entry name" value="EXPORTIN 1/5"/>
    <property type="match status" value="1"/>
</dbReference>
<dbReference type="PANTHER" id="PTHR11223:SF2">
    <property type="entry name" value="EXPORTIN-1"/>
    <property type="match status" value="1"/>
</dbReference>
<feature type="domain" description="Exportin-1 C-terminal" evidence="6">
    <location>
        <begin position="120"/>
        <end position="303"/>
    </location>
</feature>
<dbReference type="AlphaFoldDB" id="A0AA35ZCG0"/>
<proteinExistence type="inferred from homology"/>
<keyword evidence="4" id="KW-0653">Protein transport</keyword>
<evidence type="ECO:0000256" key="3">
    <source>
        <dbReference type="ARBA" id="ARBA00022448"/>
    </source>
</evidence>
<dbReference type="InterPro" id="IPR016024">
    <property type="entry name" value="ARM-type_fold"/>
</dbReference>
<dbReference type="EMBL" id="OX465082">
    <property type="protein sequence ID" value="CAI9290030.1"/>
    <property type="molecule type" value="Genomic_DNA"/>
</dbReference>
<dbReference type="GO" id="GO:0000056">
    <property type="term" value="P:ribosomal small subunit export from nucleus"/>
    <property type="evidence" value="ECO:0007669"/>
    <property type="project" value="TreeGrafter"/>
</dbReference>
<organism evidence="7 8">
    <name type="scientific">Lactuca saligna</name>
    <name type="common">Willowleaf lettuce</name>
    <dbReference type="NCBI Taxonomy" id="75948"/>
    <lineage>
        <taxon>Eukaryota</taxon>
        <taxon>Viridiplantae</taxon>
        <taxon>Streptophyta</taxon>
        <taxon>Embryophyta</taxon>
        <taxon>Tracheophyta</taxon>
        <taxon>Spermatophyta</taxon>
        <taxon>Magnoliopsida</taxon>
        <taxon>eudicotyledons</taxon>
        <taxon>Gunneridae</taxon>
        <taxon>Pentapetalae</taxon>
        <taxon>asterids</taxon>
        <taxon>campanulids</taxon>
        <taxon>Asterales</taxon>
        <taxon>Asteraceae</taxon>
        <taxon>Cichorioideae</taxon>
        <taxon>Cichorieae</taxon>
        <taxon>Lactucinae</taxon>
        <taxon>Lactuca</taxon>
    </lineage>
</organism>
<reference evidence="7" key="1">
    <citation type="submission" date="2023-04" db="EMBL/GenBank/DDBJ databases">
        <authorList>
            <person name="Vijverberg K."/>
            <person name="Xiong W."/>
            <person name="Schranz E."/>
        </authorList>
    </citation>
    <scope>NUCLEOTIDE SEQUENCE</scope>
</reference>
<dbReference type="GO" id="GO:0006611">
    <property type="term" value="P:protein export from nucleus"/>
    <property type="evidence" value="ECO:0007669"/>
    <property type="project" value="InterPro"/>
</dbReference>
<dbReference type="SUPFAM" id="SSF52540">
    <property type="entry name" value="P-loop containing nucleoside triphosphate hydrolases"/>
    <property type="match status" value="1"/>
</dbReference>
<evidence type="ECO:0000256" key="4">
    <source>
        <dbReference type="ARBA" id="ARBA00022927"/>
    </source>
</evidence>
<dbReference type="InterPro" id="IPR027417">
    <property type="entry name" value="P-loop_NTPase"/>
</dbReference>
<dbReference type="GO" id="GO:0005049">
    <property type="term" value="F:nuclear export signal receptor activity"/>
    <property type="evidence" value="ECO:0007669"/>
    <property type="project" value="InterPro"/>
</dbReference>
<dbReference type="InterPro" id="IPR014877">
    <property type="entry name" value="XPO1_C_dom"/>
</dbReference>
<dbReference type="SMART" id="SM01102">
    <property type="entry name" value="CRM1_C"/>
    <property type="match status" value="1"/>
</dbReference>
<comment type="subcellular location">
    <subcellularLocation>
        <location evidence="1">Nucleus</location>
    </subcellularLocation>
</comment>
<keyword evidence="5" id="KW-0539">Nucleus</keyword>
<dbReference type="Pfam" id="PF08767">
    <property type="entry name" value="CRM1_C"/>
    <property type="match status" value="1"/>
</dbReference>
<dbReference type="SUPFAM" id="SSF48371">
    <property type="entry name" value="ARM repeat"/>
    <property type="match status" value="1"/>
</dbReference>
<name>A0AA35ZCG0_LACSI</name>
<dbReference type="GO" id="GO:0005737">
    <property type="term" value="C:cytoplasm"/>
    <property type="evidence" value="ECO:0007669"/>
    <property type="project" value="TreeGrafter"/>
</dbReference>
<dbReference type="InterPro" id="IPR045065">
    <property type="entry name" value="XPO1/5"/>
</dbReference>
<dbReference type="GO" id="GO:0005634">
    <property type="term" value="C:nucleus"/>
    <property type="evidence" value="ECO:0007669"/>
    <property type="project" value="UniProtKB-SubCell"/>
</dbReference>
<protein>
    <recommendedName>
        <fullName evidence="6">Exportin-1 C-terminal domain-containing protein</fullName>
    </recommendedName>
</protein>
<dbReference type="GO" id="GO:0000055">
    <property type="term" value="P:ribosomal large subunit export from nucleus"/>
    <property type="evidence" value="ECO:0007669"/>
    <property type="project" value="TreeGrafter"/>
</dbReference>
<evidence type="ECO:0000259" key="6">
    <source>
        <dbReference type="SMART" id="SM01102"/>
    </source>
</evidence>
<gene>
    <name evidence="7" type="ORF">LSALG_LOCUS29242</name>
</gene>
<dbReference type="Gene3D" id="1.25.10.10">
    <property type="entry name" value="Leucine-rich Repeat Variant"/>
    <property type="match status" value="1"/>
</dbReference>
<sequence length="313" mass="34553">MNSSTLSSSMSTFNKQLVPRSCSSSATTSFCRAFGNGYNYRSITPGVTRSDSMYSKGGYRSRSPVGFPSVDELIGELINSTPRSGGGTVLKDQDVIRIVLNIRPTNTSAATALEAQFLSQITLIFWDMLTVYKMYSEFISSNIAEGGPFASRTSYVKLLRSLKRETLNLIETFLDKAEDQPQIGNQFVPPMMDPVLGDYARNLPDARESEVLSLFATIINKYKGAMIDDGPCIFEVVFLCTLEGIYVEGIKEEVVLSPGHALSFIAAEHRHVASNNFNVLSSRSHTILTLVFGFRVFGFEVGSGKFWVCPKIY</sequence>
<keyword evidence="3" id="KW-0813">Transport</keyword>
<evidence type="ECO:0000313" key="7">
    <source>
        <dbReference type="EMBL" id="CAI9290030.1"/>
    </source>
</evidence>
<keyword evidence="8" id="KW-1185">Reference proteome</keyword>
<dbReference type="Proteomes" id="UP001177003">
    <property type="component" value="Chromosome 6"/>
</dbReference>